<proteinExistence type="predicted"/>
<keyword evidence="2" id="KW-1185">Reference proteome</keyword>
<dbReference type="EMBL" id="FP929139">
    <property type="protein sequence ID" value="CBY01457.1"/>
    <property type="molecule type" value="Genomic_DNA"/>
</dbReference>
<reference evidence="2" key="1">
    <citation type="journal article" date="2011" name="Nat. Commun.">
        <title>Effector diversification within compartments of the Leptosphaeria maculans genome affected by Repeat-Induced Point mutations.</title>
        <authorList>
            <person name="Rouxel T."/>
            <person name="Grandaubert J."/>
            <person name="Hane J.K."/>
            <person name="Hoede C."/>
            <person name="van de Wouw A.P."/>
            <person name="Couloux A."/>
            <person name="Dominguez V."/>
            <person name="Anthouard V."/>
            <person name="Bally P."/>
            <person name="Bourras S."/>
            <person name="Cozijnsen A.J."/>
            <person name="Ciuffetti L.M."/>
            <person name="Degrave A."/>
            <person name="Dilmaghani A."/>
            <person name="Duret L."/>
            <person name="Fudal I."/>
            <person name="Goodwin S.B."/>
            <person name="Gout L."/>
            <person name="Glaser N."/>
            <person name="Linglin J."/>
            <person name="Kema G.H.J."/>
            <person name="Lapalu N."/>
            <person name="Lawrence C.B."/>
            <person name="May K."/>
            <person name="Meyer M."/>
            <person name="Ollivier B."/>
            <person name="Poulain J."/>
            <person name="Schoch C.L."/>
            <person name="Simon A."/>
            <person name="Spatafora J.W."/>
            <person name="Stachowiak A."/>
            <person name="Turgeon B.G."/>
            <person name="Tyler B.M."/>
            <person name="Vincent D."/>
            <person name="Weissenbach J."/>
            <person name="Amselem J."/>
            <person name="Quesneville H."/>
            <person name="Oliver R.P."/>
            <person name="Wincker P."/>
            <person name="Balesdent M.-H."/>
            <person name="Howlett B.J."/>
        </authorList>
    </citation>
    <scope>NUCLEOTIDE SEQUENCE [LARGE SCALE GENOMIC DNA]</scope>
    <source>
        <strain evidence="2">JN3 / isolate v23.1.3 / race Av1-4-5-6-7-8</strain>
    </source>
</reference>
<dbReference type="AlphaFoldDB" id="E5AE18"/>
<dbReference type="Proteomes" id="UP000002668">
    <property type="component" value="Genome"/>
</dbReference>
<organism evidence="1 2">
    <name type="scientific">Leptosphaeria maculans (strain JN3 / isolate v23.1.3 / race Av1-4-5-6-7-8)</name>
    <name type="common">Blackleg fungus</name>
    <name type="synonym">Phoma lingam</name>
    <dbReference type="NCBI Taxonomy" id="985895"/>
    <lineage>
        <taxon>Eukaryota</taxon>
        <taxon>Fungi</taxon>
        <taxon>Dikarya</taxon>
        <taxon>Ascomycota</taxon>
        <taxon>Pezizomycotina</taxon>
        <taxon>Dothideomycetes</taxon>
        <taxon>Pleosporomycetidae</taxon>
        <taxon>Pleosporales</taxon>
        <taxon>Pleosporineae</taxon>
        <taxon>Leptosphaeriaceae</taxon>
        <taxon>Plenodomus</taxon>
        <taxon>Plenodomus lingam/Leptosphaeria maculans species complex</taxon>
    </lineage>
</organism>
<evidence type="ECO:0000313" key="1">
    <source>
        <dbReference type="EMBL" id="CBY01457.1"/>
    </source>
</evidence>
<gene>
    <name evidence="1" type="ORF">LEMA_P002440.1</name>
</gene>
<dbReference type="VEuPathDB" id="FungiDB:LEMA_P002440.1"/>
<dbReference type="InParanoid" id="E5AE18"/>
<dbReference type="HOGENOM" id="CLU_2904634_0_0_1"/>
<protein>
    <submittedName>
        <fullName evidence="1">Predicted protein</fullName>
    </submittedName>
</protein>
<evidence type="ECO:0000313" key="2">
    <source>
        <dbReference type="Proteomes" id="UP000002668"/>
    </source>
</evidence>
<sequence length="62" mass="6846">MSIFSHALFAQYLRHKRDTSMKGTSSSLGFFGIIHPGHAPETLVIRSRYLLNSAGQVEGGIR</sequence>
<name>E5AE18_LEPMJ</name>
<accession>E5AE18</accession>